<dbReference type="PATRIC" id="fig|909613.9.peg.5617"/>
<dbReference type="GO" id="GO:0008443">
    <property type="term" value="F:phosphofructokinase activity"/>
    <property type="evidence" value="ECO:0007669"/>
    <property type="project" value="TreeGrafter"/>
</dbReference>
<dbReference type="AlphaFoldDB" id="W7IRG9"/>
<evidence type="ECO:0000313" key="8">
    <source>
        <dbReference type="EMBL" id="EWC59066.1"/>
    </source>
</evidence>
<evidence type="ECO:0000256" key="2">
    <source>
        <dbReference type="ARBA" id="ARBA00022679"/>
    </source>
</evidence>
<evidence type="ECO:0000256" key="4">
    <source>
        <dbReference type="ARBA" id="ARBA00022777"/>
    </source>
</evidence>
<accession>W7IRG9</accession>
<dbReference type="Proteomes" id="UP000019277">
    <property type="component" value="Unassembled WGS sequence"/>
</dbReference>
<evidence type="ECO:0000313" key="9">
    <source>
        <dbReference type="Proteomes" id="UP000019277"/>
    </source>
</evidence>
<dbReference type="PROSITE" id="PS00584">
    <property type="entry name" value="PFKB_KINASES_2"/>
    <property type="match status" value="1"/>
</dbReference>
<keyword evidence="2 6" id="KW-0808">Transferase</keyword>
<comment type="caution">
    <text evidence="8">The sequence shown here is derived from an EMBL/GenBank/DDBJ whole genome shotgun (WGS) entry which is preliminary data.</text>
</comment>
<protein>
    <submittedName>
        <fullName evidence="8">PfkB domain protein</fullName>
    </submittedName>
</protein>
<reference evidence="8 9" key="1">
    <citation type="journal article" date="2014" name="Genome Announc.">
        <title>Draft Genome Sequence of the Antitrypanosomally Active Sponge-Associated Bacterium Actinokineospora sp. Strain EG49.</title>
        <authorList>
            <person name="Harjes J."/>
            <person name="Ryu T."/>
            <person name="Abdelmohsen U.R."/>
            <person name="Moitinho-Silva L."/>
            <person name="Horn H."/>
            <person name="Ravasi T."/>
            <person name="Hentschel U."/>
        </authorList>
    </citation>
    <scope>NUCLEOTIDE SEQUENCE [LARGE SCALE GENOMIC DNA]</scope>
    <source>
        <strain evidence="8 9">EG49</strain>
    </source>
</reference>
<evidence type="ECO:0000256" key="5">
    <source>
        <dbReference type="ARBA" id="ARBA00022840"/>
    </source>
</evidence>
<keyword evidence="4" id="KW-0418">Kinase</keyword>
<evidence type="ECO:0000259" key="7">
    <source>
        <dbReference type="Pfam" id="PF00294"/>
    </source>
</evidence>
<name>W7IRG9_9PSEU</name>
<dbReference type="GO" id="GO:0005524">
    <property type="term" value="F:ATP binding"/>
    <property type="evidence" value="ECO:0007669"/>
    <property type="project" value="UniProtKB-KW"/>
</dbReference>
<dbReference type="RefSeq" id="WP_035288239.1">
    <property type="nucleotide sequence ID" value="NZ_AYXG01000220.1"/>
</dbReference>
<dbReference type="EMBL" id="AYXG01000220">
    <property type="protein sequence ID" value="EWC59066.1"/>
    <property type="molecule type" value="Genomic_DNA"/>
</dbReference>
<organism evidence="8 9">
    <name type="scientific">Actinokineospora spheciospongiae</name>
    <dbReference type="NCBI Taxonomy" id="909613"/>
    <lineage>
        <taxon>Bacteria</taxon>
        <taxon>Bacillati</taxon>
        <taxon>Actinomycetota</taxon>
        <taxon>Actinomycetes</taxon>
        <taxon>Pseudonocardiales</taxon>
        <taxon>Pseudonocardiaceae</taxon>
        <taxon>Actinokineospora</taxon>
    </lineage>
</organism>
<dbReference type="InterPro" id="IPR011611">
    <property type="entry name" value="PfkB_dom"/>
</dbReference>
<dbReference type="SUPFAM" id="SSF53613">
    <property type="entry name" value="Ribokinase-like"/>
    <property type="match status" value="1"/>
</dbReference>
<dbReference type="InterPro" id="IPR017583">
    <property type="entry name" value="Tagatose/fructose_Pkinase"/>
</dbReference>
<keyword evidence="9" id="KW-1185">Reference proteome</keyword>
<dbReference type="PANTHER" id="PTHR46566">
    <property type="entry name" value="1-PHOSPHOFRUCTOKINASE-RELATED"/>
    <property type="match status" value="1"/>
</dbReference>
<dbReference type="eggNOG" id="COG1105">
    <property type="taxonomic scope" value="Bacteria"/>
</dbReference>
<gene>
    <name evidence="8" type="ORF">UO65_5618</name>
</gene>
<dbReference type="PIRSF" id="PIRSF000535">
    <property type="entry name" value="1PFK/6PFK/LacC"/>
    <property type="match status" value="1"/>
</dbReference>
<feature type="domain" description="Carbohydrate kinase PfkB" evidence="7">
    <location>
        <begin position="23"/>
        <end position="290"/>
    </location>
</feature>
<dbReference type="InterPro" id="IPR029056">
    <property type="entry name" value="Ribokinase-like"/>
</dbReference>
<sequence length="309" mass="31867">MDNQVCVFAPSPQLTVTVEDLDGGPDLHLHAGGQGYWQARMITALGSPVVFCCALGGETGSVLGHLLTAPDLEVRSRQVAARNGAYIHDRREDEREELVEQYPGRLTRHEVDDLYELAVVAGLAAGVAVLGGSVDVATEEVVPVSVYERLASDLGRNGCRVVVDLAGARLAAALEGTPAVVKVSHEELIEDGRAKSDDLADLTGAARELVASGVELVVVSRAAEPTLAVTADDELLVTAPALDPVDTRGGGDSMTAGLAAAFAQGADLEAALRLGAAAGALNITRHGLGSGSGDAVRSLVERVEIARVG</sequence>
<comment type="similarity">
    <text evidence="1">Belongs to the carbohydrate kinase PfkB family.</text>
</comment>
<dbReference type="PANTHER" id="PTHR46566:SF2">
    <property type="entry name" value="ATP-DEPENDENT 6-PHOSPHOFRUCTOKINASE ISOZYME 2"/>
    <property type="match status" value="1"/>
</dbReference>
<proteinExistence type="inferred from homology"/>
<keyword evidence="5" id="KW-0067">ATP-binding</keyword>
<evidence type="ECO:0000256" key="6">
    <source>
        <dbReference type="PIRNR" id="PIRNR000535"/>
    </source>
</evidence>
<evidence type="ECO:0000256" key="1">
    <source>
        <dbReference type="ARBA" id="ARBA00010688"/>
    </source>
</evidence>
<evidence type="ECO:0000256" key="3">
    <source>
        <dbReference type="ARBA" id="ARBA00022741"/>
    </source>
</evidence>
<dbReference type="Pfam" id="PF00294">
    <property type="entry name" value="PfkB"/>
    <property type="match status" value="1"/>
</dbReference>
<dbReference type="GO" id="GO:0005829">
    <property type="term" value="C:cytosol"/>
    <property type="evidence" value="ECO:0007669"/>
    <property type="project" value="TreeGrafter"/>
</dbReference>
<keyword evidence="3" id="KW-0547">Nucleotide-binding</keyword>
<dbReference type="STRING" id="909613.UO65_5618"/>
<dbReference type="InterPro" id="IPR002173">
    <property type="entry name" value="Carboh/pur_kinase_PfkB_CS"/>
</dbReference>
<dbReference type="Gene3D" id="3.40.1190.20">
    <property type="match status" value="1"/>
</dbReference>